<organism evidence="2 3">
    <name type="scientific">Williamsia herbipolensis</name>
    <dbReference type="NCBI Taxonomy" id="1603258"/>
    <lineage>
        <taxon>Bacteria</taxon>
        <taxon>Bacillati</taxon>
        <taxon>Actinomycetota</taxon>
        <taxon>Actinomycetes</taxon>
        <taxon>Mycobacteriales</taxon>
        <taxon>Nocardiaceae</taxon>
        <taxon>Williamsia</taxon>
    </lineage>
</organism>
<feature type="transmembrane region" description="Helical" evidence="1">
    <location>
        <begin position="62"/>
        <end position="79"/>
    </location>
</feature>
<feature type="transmembrane region" description="Helical" evidence="1">
    <location>
        <begin position="280"/>
        <end position="300"/>
    </location>
</feature>
<feature type="transmembrane region" description="Helical" evidence="1">
    <location>
        <begin position="254"/>
        <end position="273"/>
    </location>
</feature>
<evidence type="ECO:0000313" key="3">
    <source>
        <dbReference type="Proteomes" id="UP001432128"/>
    </source>
</evidence>
<feature type="transmembrane region" description="Helical" evidence="1">
    <location>
        <begin position="86"/>
        <end position="108"/>
    </location>
</feature>
<feature type="transmembrane region" description="Helical" evidence="1">
    <location>
        <begin position="136"/>
        <end position="156"/>
    </location>
</feature>
<dbReference type="EMBL" id="CP108021">
    <property type="protein sequence ID" value="WUM18456.1"/>
    <property type="molecule type" value="Genomic_DNA"/>
</dbReference>
<keyword evidence="1" id="KW-1133">Transmembrane helix</keyword>
<feature type="transmembrane region" description="Helical" evidence="1">
    <location>
        <begin position="380"/>
        <end position="406"/>
    </location>
</feature>
<feature type="transmembrane region" description="Helical" evidence="1">
    <location>
        <begin position="340"/>
        <end position="360"/>
    </location>
</feature>
<feature type="transmembrane region" description="Helical" evidence="1">
    <location>
        <begin position="306"/>
        <end position="328"/>
    </location>
</feature>
<dbReference type="RefSeq" id="WP_328856097.1">
    <property type="nucleotide sequence ID" value="NZ_CP108021.1"/>
</dbReference>
<keyword evidence="1" id="KW-0812">Transmembrane</keyword>
<dbReference type="AlphaFoldDB" id="A0AAU4JXG0"/>
<evidence type="ECO:0000256" key="1">
    <source>
        <dbReference type="SAM" id="Phobius"/>
    </source>
</evidence>
<name>A0AAU4JXG0_9NOCA</name>
<feature type="transmembrane region" description="Helical" evidence="1">
    <location>
        <begin position="202"/>
        <end position="222"/>
    </location>
</feature>
<accession>A0AAU4JXG0</accession>
<proteinExistence type="predicted"/>
<protein>
    <submittedName>
        <fullName evidence="2">Uncharacterized protein</fullName>
    </submittedName>
</protein>
<sequence length="414" mass="41590">MFGFSVDPPGFPLDSTPTAIAVGGLVALAVVSASRRIRVAIVGMTLGAVILVGAALFDAAAVVGTIGAGSVLGGIVAITRTDPRRSAFTGTVAGFVLGSFVVPALGTIRRREAPTPRRYADYLPSRGSVTVFAGDWVLVVGAALVVIAVVLLAVTLRPRLSESIRRPPARPAAIAAMVLVAGALVFWWFLRWISSSMTSATGLHTFLGGYLLVAVAIVVAVAIPGRRGLVWLAAVAAVASHGADGASASGVVEAAVIAGLIALGATVAILTSGRDDGRRAPAVVCAALIALTILTASQFLDGDTSSMIPAFAGIFLVPVVVGATLVAAVRGDARPHGATVVGALVALPLLTRTTGTSAGWTAYTPLTDAEGFSGFGDLSYAATTTTAIVSAVITTSVCAVCALVLLRRSPTTAG</sequence>
<reference evidence="2 3" key="1">
    <citation type="submission" date="2022-10" db="EMBL/GenBank/DDBJ databases">
        <title>The complete genomes of actinobacterial strains from the NBC collection.</title>
        <authorList>
            <person name="Joergensen T.S."/>
            <person name="Alvarez Arevalo M."/>
            <person name="Sterndorff E.B."/>
            <person name="Faurdal D."/>
            <person name="Vuksanovic O."/>
            <person name="Mourched A.-S."/>
            <person name="Charusanti P."/>
            <person name="Shaw S."/>
            <person name="Blin K."/>
            <person name="Weber T."/>
        </authorList>
    </citation>
    <scope>NUCLEOTIDE SEQUENCE [LARGE SCALE GENOMIC DNA]</scope>
    <source>
        <strain evidence="2 3">NBC_00319</strain>
    </source>
</reference>
<dbReference type="KEGG" id="whr:OG579_11895"/>
<keyword evidence="1" id="KW-0472">Membrane</keyword>
<evidence type="ECO:0000313" key="2">
    <source>
        <dbReference type="EMBL" id="WUM18456.1"/>
    </source>
</evidence>
<keyword evidence="3" id="KW-1185">Reference proteome</keyword>
<gene>
    <name evidence="2" type="ORF">OG579_11895</name>
</gene>
<feature type="transmembrane region" description="Helical" evidence="1">
    <location>
        <begin position="15"/>
        <end position="32"/>
    </location>
</feature>
<feature type="transmembrane region" description="Helical" evidence="1">
    <location>
        <begin position="39"/>
        <end position="56"/>
    </location>
</feature>
<dbReference type="Proteomes" id="UP001432128">
    <property type="component" value="Chromosome"/>
</dbReference>
<feature type="transmembrane region" description="Helical" evidence="1">
    <location>
        <begin position="229"/>
        <end position="248"/>
    </location>
</feature>
<feature type="transmembrane region" description="Helical" evidence="1">
    <location>
        <begin position="168"/>
        <end position="190"/>
    </location>
</feature>